<dbReference type="AlphaFoldDB" id="A0A4Q0P311"/>
<reference evidence="4 5" key="1">
    <citation type="submission" date="2018-07" db="EMBL/GenBank/DDBJ databases">
        <title>Leeuwenhoekiella genomics.</title>
        <authorList>
            <person name="Tahon G."/>
            <person name="Willems A."/>
        </authorList>
    </citation>
    <scope>NUCLEOTIDE SEQUENCE [LARGE SCALE GENOMIC DNA]</scope>
    <source>
        <strain evidence="4 5">LMG 22550</strain>
    </source>
</reference>
<evidence type="ECO:0000256" key="2">
    <source>
        <dbReference type="ARBA" id="ARBA00023002"/>
    </source>
</evidence>
<dbReference type="PROSITE" id="PS00061">
    <property type="entry name" value="ADH_SHORT"/>
    <property type="match status" value="1"/>
</dbReference>
<dbReference type="Gene3D" id="3.40.50.720">
    <property type="entry name" value="NAD(P)-binding Rossmann-like Domain"/>
    <property type="match status" value="1"/>
</dbReference>
<gene>
    <name evidence="4" type="ORF">DSM00_2795</name>
</gene>
<sequence length="244" mass="26475">MKLQDKVILITGASRGIGREVAILLSENGAKVVVNYSSSEKEANKTVAHITKNGGSAIAVKADVSQRDQVTMLFDKTIAEFGKIDVLINNAGIMDNKFLKDHTQDDFSKVFEINVRGVFNTLQEAHSKLADNGIIINFSSSTTKLMLPKYALYSSTKAAIEQMTRVFSNEIGRGISVNAIAPGPTATELFNKGKSQETIDQLSSKSAFNRIAEPLDIAKVVLFLANDDSKWISGQVIYANGAMI</sequence>
<dbReference type="InterPro" id="IPR036291">
    <property type="entry name" value="NAD(P)-bd_dom_sf"/>
</dbReference>
<dbReference type="InterPro" id="IPR057326">
    <property type="entry name" value="KR_dom"/>
</dbReference>
<evidence type="ECO:0000256" key="1">
    <source>
        <dbReference type="ARBA" id="ARBA00006484"/>
    </source>
</evidence>
<dbReference type="PANTHER" id="PTHR48107">
    <property type="entry name" value="NADPH-DEPENDENT ALDEHYDE REDUCTASE-LIKE PROTEIN, CHLOROPLASTIC-RELATED"/>
    <property type="match status" value="1"/>
</dbReference>
<dbReference type="InterPro" id="IPR002347">
    <property type="entry name" value="SDR_fam"/>
</dbReference>
<comment type="similarity">
    <text evidence="1">Belongs to the short-chain dehydrogenases/reductases (SDR) family.</text>
</comment>
<evidence type="ECO:0000313" key="5">
    <source>
        <dbReference type="Proteomes" id="UP000289238"/>
    </source>
</evidence>
<keyword evidence="5" id="KW-1185">Reference proteome</keyword>
<dbReference type="EMBL" id="QOVM01000007">
    <property type="protein sequence ID" value="RXG20691.1"/>
    <property type="molecule type" value="Genomic_DNA"/>
</dbReference>
<dbReference type="RefSeq" id="WP_128758548.1">
    <property type="nucleotide sequence ID" value="NZ_QOVM01000007.1"/>
</dbReference>
<dbReference type="SMART" id="SM00822">
    <property type="entry name" value="PKS_KR"/>
    <property type="match status" value="1"/>
</dbReference>
<dbReference type="PANTHER" id="PTHR48107:SF7">
    <property type="entry name" value="RE15974P"/>
    <property type="match status" value="1"/>
</dbReference>
<accession>A0A4Q0P311</accession>
<dbReference type="FunFam" id="3.40.50.720:FF:000084">
    <property type="entry name" value="Short-chain dehydrogenase reductase"/>
    <property type="match status" value="1"/>
</dbReference>
<dbReference type="PRINTS" id="PR00080">
    <property type="entry name" value="SDRFAMILY"/>
</dbReference>
<dbReference type="Proteomes" id="UP000289238">
    <property type="component" value="Unassembled WGS sequence"/>
</dbReference>
<dbReference type="GO" id="GO:0016614">
    <property type="term" value="F:oxidoreductase activity, acting on CH-OH group of donors"/>
    <property type="evidence" value="ECO:0007669"/>
    <property type="project" value="UniProtKB-ARBA"/>
</dbReference>
<name>A0A4Q0P311_9FLAO</name>
<protein>
    <submittedName>
        <fullName evidence="4">3-oxoacyl-[acyl-carrier protein] reductase</fullName>
    </submittedName>
</protein>
<feature type="domain" description="Ketoreductase" evidence="3">
    <location>
        <begin position="6"/>
        <end position="183"/>
    </location>
</feature>
<dbReference type="InterPro" id="IPR020904">
    <property type="entry name" value="Sc_DH/Rdtase_CS"/>
</dbReference>
<dbReference type="SUPFAM" id="SSF51735">
    <property type="entry name" value="NAD(P)-binding Rossmann-fold domains"/>
    <property type="match status" value="1"/>
</dbReference>
<comment type="caution">
    <text evidence="4">The sequence shown here is derived from an EMBL/GenBank/DDBJ whole genome shotgun (WGS) entry which is preliminary data.</text>
</comment>
<organism evidence="4 5">
    <name type="scientific">Leeuwenhoekiella aequorea</name>
    <dbReference type="NCBI Taxonomy" id="283736"/>
    <lineage>
        <taxon>Bacteria</taxon>
        <taxon>Pseudomonadati</taxon>
        <taxon>Bacteroidota</taxon>
        <taxon>Flavobacteriia</taxon>
        <taxon>Flavobacteriales</taxon>
        <taxon>Flavobacteriaceae</taxon>
        <taxon>Leeuwenhoekiella</taxon>
    </lineage>
</organism>
<dbReference type="PRINTS" id="PR00081">
    <property type="entry name" value="GDHRDH"/>
</dbReference>
<evidence type="ECO:0000259" key="3">
    <source>
        <dbReference type="SMART" id="SM00822"/>
    </source>
</evidence>
<keyword evidence="2" id="KW-0560">Oxidoreductase</keyword>
<evidence type="ECO:0000313" key="4">
    <source>
        <dbReference type="EMBL" id="RXG20691.1"/>
    </source>
</evidence>
<dbReference type="OrthoDB" id="9803333at2"/>
<dbReference type="Pfam" id="PF13561">
    <property type="entry name" value="adh_short_C2"/>
    <property type="match status" value="1"/>
</dbReference>
<dbReference type="CDD" id="cd05362">
    <property type="entry name" value="THN_reductase-like_SDR_c"/>
    <property type="match status" value="1"/>
</dbReference>
<proteinExistence type="inferred from homology"/>